<proteinExistence type="predicted"/>
<protein>
    <submittedName>
        <fullName evidence="1">YdeI/OmpD-associated family protein</fullName>
    </submittedName>
</protein>
<dbReference type="Pfam" id="PF13376">
    <property type="entry name" value="OmdA"/>
    <property type="match status" value="1"/>
</dbReference>
<dbReference type="AlphaFoldDB" id="A0A7G9QAN1"/>
<dbReference type="KEGG" id="proe:H9L23_14750"/>
<gene>
    <name evidence="1" type="ORF">H9L23_14750</name>
</gene>
<dbReference type="EMBL" id="CP060723">
    <property type="protein sequence ID" value="QNN40406.1"/>
    <property type="molecule type" value="Genomic_DNA"/>
</dbReference>
<reference evidence="1 2" key="1">
    <citation type="submission" date="2020-08" db="EMBL/GenBank/DDBJ databases">
        <title>Genome sequence of Pedobacter roseus KACC 11594T.</title>
        <authorList>
            <person name="Hyun D.-W."/>
            <person name="Bae J.-W."/>
        </authorList>
    </citation>
    <scope>NUCLEOTIDE SEQUENCE [LARGE SCALE GENOMIC DNA]</scope>
    <source>
        <strain evidence="1 2">KACC 11594</strain>
    </source>
</reference>
<organism evidence="1 2">
    <name type="scientific">Pedobacter roseus</name>
    <dbReference type="NCBI Taxonomy" id="336820"/>
    <lineage>
        <taxon>Bacteria</taxon>
        <taxon>Pseudomonadati</taxon>
        <taxon>Bacteroidota</taxon>
        <taxon>Sphingobacteriia</taxon>
        <taxon>Sphingobacteriales</taxon>
        <taxon>Sphingobacteriaceae</taxon>
        <taxon>Pedobacter</taxon>
    </lineage>
</organism>
<sequence length="192" mass="21997">MEESKNGISAFYAKTQAHWRQWLEKNHEKEISVWLIIYKKDASASSLPHANAVDEALCFGWIDSLTVKRDEESRYQLFSKRKAKSNWSAINKNKALTMIEKGLMHPAGLKTIETAKANGMWDALNDVENLIVPADLKKEFDANNTASGHWEKFPKSVKKAILKWISEAKREETRLARINETVKLAKDNVRVK</sequence>
<evidence type="ECO:0000313" key="1">
    <source>
        <dbReference type="EMBL" id="QNN40406.1"/>
    </source>
</evidence>
<evidence type="ECO:0000313" key="2">
    <source>
        <dbReference type="Proteomes" id="UP000515806"/>
    </source>
</evidence>
<keyword evidence="2" id="KW-1185">Reference proteome</keyword>
<dbReference type="RefSeq" id="WP_187591131.1">
    <property type="nucleotide sequence ID" value="NZ_CP060723.1"/>
</dbReference>
<name>A0A7G9QAN1_9SPHI</name>
<dbReference type="Proteomes" id="UP000515806">
    <property type="component" value="Chromosome"/>
</dbReference>
<accession>A0A7G9QAN1</accession>